<comment type="caution">
    <text evidence="7">The sequence shown here is derived from an EMBL/GenBank/DDBJ whole genome shotgun (WGS) entry which is preliminary data.</text>
</comment>
<evidence type="ECO:0000313" key="7">
    <source>
        <dbReference type="EMBL" id="GAA1579973.1"/>
    </source>
</evidence>
<feature type="domain" description="Heparin-sulfate lyase N-terminal" evidence="6">
    <location>
        <begin position="85"/>
        <end position="267"/>
    </location>
</feature>
<evidence type="ECO:0000256" key="2">
    <source>
        <dbReference type="ARBA" id="ARBA00022729"/>
    </source>
</evidence>
<evidence type="ECO:0008006" key="9">
    <source>
        <dbReference type="Google" id="ProtNLM"/>
    </source>
</evidence>
<dbReference type="SUPFAM" id="SSF48230">
    <property type="entry name" value="Chondroitin AC/alginate lyase"/>
    <property type="match status" value="1"/>
</dbReference>
<evidence type="ECO:0000259" key="6">
    <source>
        <dbReference type="Pfam" id="PF16889"/>
    </source>
</evidence>
<dbReference type="InterPro" id="IPR012480">
    <property type="entry name" value="Hepar_II_III_C"/>
</dbReference>
<organism evidence="7 8">
    <name type="scientific">Kribbella karoonensis</name>
    <dbReference type="NCBI Taxonomy" id="324851"/>
    <lineage>
        <taxon>Bacteria</taxon>
        <taxon>Bacillati</taxon>
        <taxon>Actinomycetota</taxon>
        <taxon>Actinomycetes</taxon>
        <taxon>Propionibacteriales</taxon>
        <taxon>Kribbellaceae</taxon>
        <taxon>Kribbella</taxon>
    </lineage>
</organism>
<dbReference type="Gene3D" id="2.70.98.70">
    <property type="match status" value="1"/>
</dbReference>
<sequence>MSPGPEKPRHIDGRINRISTAELLKAFGSPAGDLAGLRAFVAAQMRPPAWPLSCTDDALAAAAPLLQGVDVTGSGLGRSQLYGFHYLGWLLPGVQAWKLTGDLRYLQAFEQHLDDWVSQRDSVVGEWPGLDPIWYSLGTWARCRSLLPTLEVLTSSPLSDRVWGRLVATLVGGARWAYDEHDVFRHGNWQLVCATELLHLSAVLPSLVESAAWASRARERIEEHLLLDVYPDGGHYERSPGYHRMVLTALQTAARIDPAVAAHPRFAAMHTWMGEIVSSGGWMPHLQDSGIEWPAESLQRGSRLLKAQPAAELAPSTVLPESGYTILRGADVRAVINHGPHIEHELESHSHRAVLDLVVDGWQRPLLWEAGGPPSYDDPSYLTWYQSGVGHNTVVVDGRELSTERGLQVDALVDTGPVAVFSGRHSGYGLPQARTIVMVREEPTYFVVSDQVDARSSAYWHALQPWREVAPGSYDAAAPDGPGLLLIDVAATTAELTEGVARRPLLDERSAEYGPLHSLTFTRAVGDFTTLLVPHARSEAPQVSVERDGGELVITFGETVDRLSTSRCTRTVDGRLSWASGWRVRDLPGLLRSSNDVDVLATLTDDRIRCEVDVSARCGLWIRLRGGIRLNGIAVDAVVEDDWAHLTLPYAGRWTVDAGSR</sequence>
<dbReference type="PANTHER" id="PTHR39210">
    <property type="entry name" value="HEPARIN-SULFATE LYASE"/>
    <property type="match status" value="1"/>
</dbReference>
<keyword evidence="4" id="KW-0456">Lyase</keyword>
<feature type="domain" description="Heparinase II/III-like C-terminal" evidence="5">
    <location>
        <begin position="314"/>
        <end position="462"/>
    </location>
</feature>
<keyword evidence="2" id="KW-0732">Signal</keyword>
<dbReference type="Pfam" id="PF07940">
    <property type="entry name" value="Hepar_II_III_C"/>
    <property type="match status" value="1"/>
</dbReference>
<gene>
    <name evidence="7" type="ORF">GCM10009742_25530</name>
</gene>
<evidence type="ECO:0000313" key="8">
    <source>
        <dbReference type="Proteomes" id="UP001500190"/>
    </source>
</evidence>
<keyword evidence="8" id="KW-1185">Reference proteome</keyword>
<evidence type="ECO:0000256" key="3">
    <source>
        <dbReference type="ARBA" id="ARBA00022764"/>
    </source>
</evidence>
<proteinExistence type="predicted"/>
<evidence type="ECO:0000256" key="1">
    <source>
        <dbReference type="ARBA" id="ARBA00004418"/>
    </source>
</evidence>
<keyword evidence="3" id="KW-0574">Periplasm</keyword>
<comment type="subcellular location">
    <subcellularLocation>
        <location evidence="1">Periplasm</location>
    </subcellularLocation>
</comment>
<dbReference type="Pfam" id="PF16889">
    <property type="entry name" value="Hepar_II_III_N"/>
    <property type="match status" value="1"/>
</dbReference>
<dbReference type="Gene3D" id="1.50.10.100">
    <property type="entry name" value="Chondroitin AC/alginate lyase"/>
    <property type="match status" value="1"/>
</dbReference>
<dbReference type="RefSeq" id="WP_344190437.1">
    <property type="nucleotide sequence ID" value="NZ_BAAAND010000004.1"/>
</dbReference>
<protein>
    <recommendedName>
        <fullName evidence="9">Heparin-sulfate lyase N-terminal domain-containing protein</fullName>
    </recommendedName>
</protein>
<dbReference type="InterPro" id="IPR008929">
    <property type="entry name" value="Chondroitin_lyas"/>
</dbReference>
<name>A0ABN2DQ33_9ACTN</name>
<dbReference type="InterPro" id="IPR031680">
    <property type="entry name" value="Hepar_II_III_N"/>
</dbReference>
<dbReference type="EMBL" id="BAAAND010000004">
    <property type="protein sequence ID" value="GAA1579973.1"/>
    <property type="molecule type" value="Genomic_DNA"/>
</dbReference>
<dbReference type="Proteomes" id="UP001500190">
    <property type="component" value="Unassembled WGS sequence"/>
</dbReference>
<evidence type="ECO:0000256" key="4">
    <source>
        <dbReference type="ARBA" id="ARBA00023239"/>
    </source>
</evidence>
<accession>A0ABN2DQ33</accession>
<evidence type="ECO:0000259" key="5">
    <source>
        <dbReference type="Pfam" id="PF07940"/>
    </source>
</evidence>
<dbReference type="PANTHER" id="PTHR39210:SF1">
    <property type="entry name" value="HEPARIN-SULFATE LYASE"/>
    <property type="match status" value="1"/>
</dbReference>
<reference evidence="8" key="1">
    <citation type="journal article" date="2019" name="Int. J. Syst. Evol. Microbiol.">
        <title>The Global Catalogue of Microorganisms (GCM) 10K type strain sequencing project: providing services to taxonomists for standard genome sequencing and annotation.</title>
        <authorList>
            <consortium name="The Broad Institute Genomics Platform"/>
            <consortium name="The Broad Institute Genome Sequencing Center for Infectious Disease"/>
            <person name="Wu L."/>
            <person name="Ma J."/>
        </authorList>
    </citation>
    <scope>NUCLEOTIDE SEQUENCE [LARGE SCALE GENOMIC DNA]</scope>
    <source>
        <strain evidence="8">JCM 14304</strain>
    </source>
</reference>